<evidence type="ECO:0000313" key="2">
    <source>
        <dbReference type="EMBL" id="CAG5011411.1"/>
    </source>
</evidence>
<protein>
    <submittedName>
        <fullName evidence="2">(apollo) hypothetical protein</fullName>
    </submittedName>
</protein>
<dbReference type="Proteomes" id="UP000691718">
    <property type="component" value="Unassembled WGS sequence"/>
</dbReference>
<name>A0A8S3X9L5_PARAO</name>
<sequence>MSDSPQPRNEGTRPGQIYLGVSQTKTQRAPLRIASHQTTIAETQCYRTQQASIRLSSGLHHLKVPHTSQQTSPPAYLHRPEPQECVKSGAAHPQIHHKTQYRKKQ</sequence>
<gene>
    <name evidence="2" type="ORF">PAPOLLO_LOCUS15586</name>
</gene>
<dbReference type="EMBL" id="CAJQZP010001037">
    <property type="protein sequence ID" value="CAG5011411.1"/>
    <property type="molecule type" value="Genomic_DNA"/>
</dbReference>
<accession>A0A8S3X9L5</accession>
<organism evidence="2 3">
    <name type="scientific">Parnassius apollo</name>
    <name type="common">Apollo butterfly</name>
    <name type="synonym">Papilio apollo</name>
    <dbReference type="NCBI Taxonomy" id="110799"/>
    <lineage>
        <taxon>Eukaryota</taxon>
        <taxon>Metazoa</taxon>
        <taxon>Ecdysozoa</taxon>
        <taxon>Arthropoda</taxon>
        <taxon>Hexapoda</taxon>
        <taxon>Insecta</taxon>
        <taxon>Pterygota</taxon>
        <taxon>Neoptera</taxon>
        <taxon>Endopterygota</taxon>
        <taxon>Lepidoptera</taxon>
        <taxon>Glossata</taxon>
        <taxon>Ditrysia</taxon>
        <taxon>Papilionoidea</taxon>
        <taxon>Papilionidae</taxon>
        <taxon>Parnassiinae</taxon>
        <taxon>Parnassini</taxon>
        <taxon>Parnassius</taxon>
        <taxon>Parnassius</taxon>
    </lineage>
</organism>
<dbReference type="AlphaFoldDB" id="A0A8S3X9L5"/>
<proteinExistence type="predicted"/>
<evidence type="ECO:0000313" key="3">
    <source>
        <dbReference type="Proteomes" id="UP000691718"/>
    </source>
</evidence>
<keyword evidence="3" id="KW-1185">Reference proteome</keyword>
<feature type="region of interest" description="Disordered" evidence="1">
    <location>
        <begin position="64"/>
        <end position="105"/>
    </location>
</feature>
<comment type="caution">
    <text evidence="2">The sequence shown here is derived from an EMBL/GenBank/DDBJ whole genome shotgun (WGS) entry which is preliminary data.</text>
</comment>
<evidence type="ECO:0000256" key="1">
    <source>
        <dbReference type="SAM" id="MobiDB-lite"/>
    </source>
</evidence>
<feature type="compositionally biased region" description="Basic residues" evidence="1">
    <location>
        <begin position="94"/>
        <end position="105"/>
    </location>
</feature>
<reference evidence="2" key="1">
    <citation type="submission" date="2021-04" db="EMBL/GenBank/DDBJ databases">
        <authorList>
            <person name="Tunstrom K."/>
        </authorList>
    </citation>
    <scope>NUCLEOTIDE SEQUENCE</scope>
</reference>